<dbReference type="Proteomes" id="UP000033519">
    <property type="component" value="Unassembled WGS sequence"/>
</dbReference>
<evidence type="ECO:0000313" key="3">
    <source>
        <dbReference type="Proteomes" id="UP000033519"/>
    </source>
</evidence>
<protein>
    <submittedName>
        <fullName evidence="2">Uncharacterized protein</fullName>
    </submittedName>
</protein>
<proteinExistence type="predicted"/>
<reference evidence="2 4" key="2">
    <citation type="submission" date="2016-10" db="EMBL/GenBank/DDBJ databases">
        <authorList>
            <person name="de Groot N.N."/>
        </authorList>
    </citation>
    <scope>NUCLEOTIDE SEQUENCE [LARGE SCALE GENOMIC DNA]</scope>
    <source>
        <strain evidence="2 4">CGMCC 1.10210</strain>
    </source>
</reference>
<dbReference type="PATRIC" id="fig|728005.3.peg.1412"/>
<organism evidence="2 4">
    <name type="scientific">Devosia psychrophila</name>
    <dbReference type="NCBI Taxonomy" id="728005"/>
    <lineage>
        <taxon>Bacteria</taxon>
        <taxon>Pseudomonadati</taxon>
        <taxon>Pseudomonadota</taxon>
        <taxon>Alphaproteobacteria</taxon>
        <taxon>Hyphomicrobiales</taxon>
        <taxon>Devosiaceae</taxon>
        <taxon>Devosia</taxon>
    </lineage>
</organism>
<name>A0A0F5PTV7_9HYPH</name>
<dbReference type="Proteomes" id="UP000182258">
    <property type="component" value="Unassembled WGS sequence"/>
</dbReference>
<dbReference type="EMBL" id="FOMB01000049">
    <property type="protein sequence ID" value="SFD38617.1"/>
    <property type="molecule type" value="Genomic_DNA"/>
</dbReference>
<gene>
    <name evidence="2" type="ORF">SAMN04488059_14910</name>
    <name evidence="1" type="ORF">WH91_16030</name>
</gene>
<accession>A0A0F5PTV7</accession>
<evidence type="ECO:0000313" key="1">
    <source>
        <dbReference type="EMBL" id="KKC32068.1"/>
    </source>
</evidence>
<dbReference type="AlphaFoldDB" id="A0A0F5PTV7"/>
<dbReference type="STRING" id="728005.SAMN04488059_14910"/>
<dbReference type="RefSeq" id="WP_046172015.1">
    <property type="nucleotide sequence ID" value="NZ_FOMB01000049.1"/>
</dbReference>
<sequence>MRGELLGLLDGFDPGWEKRGAVIHGRITGAQVWEELHTSTLPTWAKPIGTMDLGSYPNAGMLRAAPPKR</sequence>
<reference evidence="1 3" key="1">
    <citation type="submission" date="2015-03" db="EMBL/GenBank/DDBJ databases">
        <authorList>
            <person name="Lepp D."/>
            <person name="Hassan Y.I."/>
            <person name="Li X.-Z."/>
            <person name="Zhou T."/>
        </authorList>
    </citation>
    <scope>NUCLEOTIDE SEQUENCE [LARGE SCALE GENOMIC DNA]</scope>
    <source>
        <strain evidence="1 3">Cr7-05</strain>
    </source>
</reference>
<evidence type="ECO:0000313" key="4">
    <source>
        <dbReference type="Proteomes" id="UP000182258"/>
    </source>
</evidence>
<dbReference type="EMBL" id="LAPV01000144">
    <property type="protein sequence ID" value="KKC32068.1"/>
    <property type="molecule type" value="Genomic_DNA"/>
</dbReference>
<evidence type="ECO:0000313" key="2">
    <source>
        <dbReference type="EMBL" id="SFD38617.1"/>
    </source>
</evidence>
<keyword evidence="3" id="KW-1185">Reference proteome</keyword>